<keyword evidence="4" id="KW-1185">Reference proteome</keyword>
<feature type="domain" description="Rhamnogalacturonase A/B/Epimerase-like pectate lyase" evidence="2">
    <location>
        <begin position="49"/>
        <end position="286"/>
    </location>
</feature>
<proteinExistence type="predicted"/>
<name>A0A8H7AS06_9EURO</name>
<dbReference type="EMBL" id="JAACFV010000016">
    <property type="protein sequence ID" value="KAF7511897.1"/>
    <property type="molecule type" value="Genomic_DNA"/>
</dbReference>
<feature type="domain" description="Rhamnogalacturonase A/B/Epimerase-like pectate lyase" evidence="2">
    <location>
        <begin position="447"/>
        <end position="498"/>
    </location>
</feature>
<evidence type="ECO:0000313" key="3">
    <source>
        <dbReference type="EMBL" id="KAF7511897.1"/>
    </source>
</evidence>
<feature type="signal peptide" evidence="1">
    <location>
        <begin position="1"/>
        <end position="23"/>
    </location>
</feature>
<dbReference type="CDD" id="cd23668">
    <property type="entry name" value="GH55_beta13glucanase-like"/>
    <property type="match status" value="1"/>
</dbReference>
<dbReference type="FunFam" id="2.160.20.10:FF:000023">
    <property type="entry name" value="Exo-beta-1,3-glucanase Exg0"/>
    <property type="match status" value="1"/>
</dbReference>
<dbReference type="PANTHER" id="PTHR33928:SF2">
    <property type="entry name" value="PECTATE LYASE SUPERFAMILY PROTEIN DOMAIN-CONTAINING PROTEIN-RELATED"/>
    <property type="match status" value="1"/>
</dbReference>
<evidence type="ECO:0000256" key="1">
    <source>
        <dbReference type="SAM" id="SignalP"/>
    </source>
</evidence>
<dbReference type="OrthoDB" id="1046782at2759"/>
<comment type="caution">
    <text evidence="3">The sequence shown here is derived from an EMBL/GenBank/DDBJ whole genome shotgun (WGS) entry which is preliminary data.</text>
</comment>
<dbReference type="PANTHER" id="PTHR33928">
    <property type="entry name" value="POLYGALACTURONASE QRT3"/>
    <property type="match status" value="1"/>
</dbReference>
<dbReference type="InterPro" id="IPR012334">
    <property type="entry name" value="Pectin_lyas_fold"/>
</dbReference>
<dbReference type="InterPro" id="IPR039279">
    <property type="entry name" value="QRT3-like"/>
</dbReference>
<dbReference type="Gene3D" id="2.160.20.10">
    <property type="entry name" value="Single-stranded right-handed beta-helix, Pectin lyase-like"/>
    <property type="match status" value="2"/>
</dbReference>
<gene>
    <name evidence="3" type="ORF">GJ744_003130</name>
</gene>
<dbReference type="InterPro" id="IPR011050">
    <property type="entry name" value="Pectin_lyase_fold/virulence"/>
</dbReference>
<dbReference type="AlphaFoldDB" id="A0A8H7AS06"/>
<dbReference type="InterPro" id="IPR024535">
    <property type="entry name" value="RHGA/B-epi-like_pectate_lyase"/>
</dbReference>
<evidence type="ECO:0000313" key="4">
    <source>
        <dbReference type="Proteomes" id="UP000606974"/>
    </source>
</evidence>
<reference evidence="3" key="1">
    <citation type="submission" date="2020-02" db="EMBL/GenBank/DDBJ databases">
        <authorList>
            <person name="Palmer J.M."/>
        </authorList>
    </citation>
    <scope>NUCLEOTIDE SEQUENCE</scope>
    <source>
        <strain evidence="3">EPUS1.4</strain>
        <tissue evidence="3">Thallus</tissue>
    </source>
</reference>
<feature type="chain" id="PRO_5034819145" description="Rhamnogalacturonase A/B/Epimerase-like pectate lyase domain-containing protein" evidence="1">
    <location>
        <begin position="24"/>
        <end position="811"/>
    </location>
</feature>
<dbReference type="SUPFAM" id="SSF51126">
    <property type="entry name" value="Pectin lyase-like"/>
    <property type="match status" value="2"/>
</dbReference>
<accession>A0A8H7AS06</accession>
<dbReference type="GO" id="GO:0004650">
    <property type="term" value="F:polygalacturonase activity"/>
    <property type="evidence" value="ECO:0007669"/>
    <property type="project" value="InterPro"/>
</dbReference>
<dbReference type="Pfam" id="PF12708">
    <property type="entry name" value="Pect-lyase_RHGA_epim"/>
    <property type="match status" value="2"/>
</dbReference>
<protein>
    <recommendedName>
        <fullName evidence="2">Rhamnogalacturonase A/B/Epimerase-like pectate lyase domain-containing protein</fullName>
    </recommendedName>
</protein>
<keyword evidence="1" id="KW-0732">Signal</keyword>
<dbReference type="Proteomes" id="UP000606974">
    <property type="component" value="Unassembled WGS sequence"/>
</dbReference>
<evidence type="ECO:0000259" key="2">
    <source>
        <dbReference type="Pfam" id="PF12708"/>
    </source>
</evidence>
<sequence length="811" mass="87618">MPKLPKILSLTLQLLFYCTLVTAQSSYWLANIQRQGVVAFGNDSSYPVFRNVKQSYGGVPGAVGDGVTDDTAAIQNAIAYGFRCGGGDSAAGRYCESSTTFPALVYVPPGTYKVSRPIAMWYNTQMVGDAVSLPVLKATSAYNGIGLLDADPYIPNGYGNTWFQNQNNFYRQVRNFVIDLTDAANSAAGIHWQVAQATSLQNIKFVMKPKTVTGNKQQGVFMENGSGGFMTDLVFIGGDRQMFLGNQQFTTRNLTFIDGNTAIYMNFNWLWTFHGVTITGASIGIDMSSGGFDKQAVGSIVLLDSSISVSGTGIVTPYVPDFSSPQTAGTLVVENVQFVGTAPAIATTGGRVILAGGQTVASFAQGNAWTTAGQAITPGTAFNETTCTYSNTTDSTYTAQEVTIQQQLAPIPRPSNLVSSSGAYFARSKPQYEQYDASSFLRAKTYAAGDGLTDDTAAVQNFLNAAAQAGKIAYFDHGAYIISNTIQVPINLKITGEIFPIVMATGPNFGDQNNPRPLFRVGNPGESGTVEISELVFETKGPTPGAILVEWNIKATSPGAAGMWDSHWRIGGTAGTELQSDRCAKNPSVTASQATMEACSGAFLMLHVTEQADFYGENIWGWTSDHELDLKDHGQINIYTGRGFLIESKNGPVWLWGTSAEHNVLYDYQISHASNVFMGLIQHETAYFQGNPTALSPYTIQSAYTDPAFKECTQFNCPRTWGLRVVDSTNVFTYGAGLYNFFENWDSSCLNTETCQEKTIDIMNSTDVYLWAVSTKGSSYLISYEGNAIVPQASNKNAFCETIVLFEQAIA</sequence>
<organism evidence="3 4">
    <name type="scientific">Endocarpon pusillum</name>
    <dbReference type="NCBI Taxonomy" id="364733"/>
    <lineage>
        <taxon>Eukaryota</taxon>
        <taxon>Fungi</taxon>
        <taxon>Dikarya</taxon>
        <taxon>Ascomycota</taxon>
        <taxon>Pezizomycotina</taxon>
        <taxon>Eurotiomycetes</taxon>
        <taxon>Chaetothyriomycetidae</taxon>
        <taxon>Verrucariales</taxon>
        <taxon>Verrucariaceae</taxon>
        <taxon>Endocarpon</taxon>
    </lineage>
</organism>